<dbReference type="GO" id="GO:0140359">
    <property type="term" value="F:ABC-type transporter activity"/>
    <property type="evidence" value="ECO:0007669"/>
    <property type="project" value="InterPro"/>
</dbReference>
<keyword evidence="11" id="KW-1185">Reference proteome</keyword>
<dbReference type="SUPFAM" id="SSF52540">
    <property type="entry name" value="P-loop containing nucleoside triphosphate hydrolases"/>
    <property type="match status" value="1"/>
</dbReference>
<evidence type="ECO:0008006" key="12">
    <source>
        <dbReference type="Google" id="ProtNLM"/>
    </source>
</evidence>
<dbReference type="GO" id="GO:0032217">
    <property type="term" value="F:riboflavin transmembrane transporter activity"/>
    <property type="evidence" value="ECO:0007669"/>
    <property type="project" value="TreeGrafter"/>
</dbReference>
<dbReference type="Proteomes" id="UP000518266">
    <property type="component" value="Unassembled WGS sequence"/>
</dbReference>
<keyword evidence="5 7" id="KW-1133">Transmembrane helix</keyword>
<feature type="transmembrane region" description="Helical" evidence="7">
    <location>
        <begin position="228"/>
        <end position="246"/>
    </location>
</feature>
<dbReference type="AlphaFoldDB" id="A0A7J5XKE1"/>
<dbReference type="InterPro" id="IPR027417">
    <property type="entry name" value="P-loop_NTPase"/>
</dbReference>
<evidence type="ECO:0000256" key="3">
    <source>
        <dbReference type="ARBA" id="ARBA00022448"/>
    </source>
</evidence>
<dbReference type="PANTHER" id="PTHR48041:SF121">
    <property type="entry name" value="ATP-BINDING CASSETTE SUB-FAMILY G MEMBER 2 ISOFORM X1"/>
    <property type="match status" value="1"/>
</dbReference>
<comment type="caution">
    <text evidence="10">The sequence shown here is derived from an EMBL/GenBank/DDBJ whole genome shotgun (WGS) entry which is preliminary data.</text>
</comment>
<dbReference type="GO" id="GO:0005524">
    <property type="term" value="F:ATP binding"/>
    <property type="evidence" value="ECO:0007669"/>
    <property type="project" value="InterPro"/>
</dbReference>
<keyword evidence="6 7" id="KW-0472">Membrane</keyword>
<dbReference type="GO" id="GO:0015562">
    <property type="term" value="F:efflux transmembrane transporter activity"/>
    <property type="evidence" value="ECO:0007669"/>
    <property type="project" value="TreeGrafter"/>
</dbReference>
<dbReference type="Pfam" id="PF00005">
    <property type="entry name" value="ABC_tran"/>
    <property type="match status" value="1"/>
</dbReference>
<gene>
    <name evidence="10" type="ORF">F7725_004998</name>
</gene>
<dbReference type="GO" id="GO:0016887">
    <property type="term" value="F:ATP hydrolysis activity"/>
    <property type="evidence" value="ECO:0007669"/>
    <property type="project" value="InterPro"/>
</dbReference>
<organism evidence="10 11">
    <name type="scientific">Dissostichus mawsoni</name>
    <name type="common">Antarctic cod</name>
    <dbReference type="NCBI Taxonomy" id="36200"/>
    <lineage>
        <taxon>Eukaryota</taxon>
        <taxon>Metazoa</taxon>
        <taxon>Chordata</taxon>
        <taxon>Craniata</taxon>
        <taxon>Vertebrata</taxon>
        <taxon>Euteleostomi</taxon>
        <taxon>Actinopterygii</taxon>
        <taxon>Neopterygii</taxon>
        <taxon>Teleostei</taxon>
        <taxon>Neoteleostei</taxon>
        <taxon>Acanthomorphata</taxon>
        <taxon>Eupercaria</taxon>
        <taxon>Perciformes</taxon>
        <taxon>Notothenioidei</taxon>
        <taxon>Nototheniidae</taxon>
        <taxon>Dissostichus</taxon>
    </lineage>
</organism>
<evidence type="ECO:0000256" key="7">
    <source>
        <dbReference type="SAM" id="Phobius"/>
    </source>
</evidence>
<feature type="transmembrane region" description="Helical" evidence="7">
    <location>
        <begin position="354"/>
        <end position="373"/>
    </location>
</feature>
<evidence type="ECO:0000256" key="6">
    <source>
        <dbReference type="ARBA" id="ARBA00023136"/>
    </source>
</evidence>
<keyword evidence="4 7" id="KW-0812">Transmembrane</keyword>
<comment type="subcellular location">
    <subcellularLocation>
        <location evidence="1">Membrane</location>
        <topology evidence="1">Multi-pass membrane protein</topology>
    </subcellularLocation>
</comment>
<dbReference type="OrthoDB" id="66620at2759"/>
<feature type="transmembrane region" description="Helical" evidence="7">
    <location>
        <begin position="288"/>
        <end position="316"/>
    </location>
</feature>
<evidence type="ECO:0000313" key="11">
    <source>
        <dbReference type="Proteomes" id="UP000518266"/>
    </source>
</evidence>
<evidence type="ECO:0000259" key="8">
    <source>
        <dbReference type="Pfam" id="PF00005"/>
    </source>
</evidence>
<evidence type="ECO:0000259" key="9">
    <source>
        <dbReference type="Pfam" id="PF01061"/>
    </source>
</evidence>
<reference evidence="10 11" key="1">
    <citation type="submission" date="2020-03" db="EMBL/GenBank/DDBJ databases">
        <title>Dissostichus mawsoni Genome sequencing and assembly.</title>
        <authorList>
            <person name="Park H."/>
        </authorList>
    </citation>
    <scope>NUCLEOTIDE SEQUENCE [LARGE SCALE GENOMIC DNA]</scope>
    <source>
        <strain evidence="10">DM0001</strain>
        <tissue evidence="10">Muscle</tissue>
    </source>
</reference>
<dbReference type="InterPro" id="IPR050352">
    <property type="entry name" value="ABCG_transporters"/>
</dbReference>
<dbReference type="PANTHER" id="PTHR48041">
    <property type="entry name" value="ABC TRANSPORTER G FAMILY MEMBER 28"/>
    <property type="match status" value="1"/>
</dbReference>
<feature type="domain" description="ABC transporter" evidence="8">
    <location>
        <begin position="5"/>
        <end position="67"/>
    </location>
</feature>
<feature type="transmembrane region" description="Helical" evidence="7">
    <location>
        <begin position="252"/>
        <end position="276"/>
    </location>
</feature>
<evidence type="ECO:0000256" key="2">
    <source>
        <dbReference type="ARBA" id="ARBA00005814"/>
    </source>
</evidence>
<dbReference type="InterPro" id="IPR003439">
    <property type="entry name" value="ABC_transporter-like_ATP-bd"/>
</dbReference>
<dbReference type="EMBL" id="JAAKFY010000023">
    <property type="protein sequence ID" value="KAF3837534.1"/>
    <property type="molecule type" value="Genomic_DNA"/>
</dbReference>
<accession>A0A7J5XKE1</accession>
<name>A0A7J5XKE1_DISMA</name>
<dbReference type="Pfam" id="PF01061">
    <property type="entry name" value="ABC2_membrane"/>
    <property type="match status" value="1"/>
</dbReference>
<evidence type="ECO:0000256" key="5">
    <source>
        <dbReference type="ARBA" id="ARBA00022989"/>
    </source>
</evidence>
<comment type="similarity">
    <text evidence="2">Belongs to the ABC transporter superfamily. ABCG family. Eye pigment precursor importer (TC 3.A.1.204) subfamily.</text>
</comment>
<feature type="transmembrane region" description="Helical" evidence="7">
    <location>
        <begin position="175"/>
        <end position="195"/>
    </location>
</feature>
<evidence type="ECO:0000256" key="1">
    <source>
        <dbReference type="ARBA" id="ARBA00004141"/>
    </source>
</evidence>
<dbReference type="Gene3D" id="3.40.50.300">
    <property type="entry name" value="P-loop containing nucleotide triphosphate hydrolases"/>
    <property type="match status" value="1"/>
</dbReference>
<dbReference type="InterPro" id="IPR013525">
    <property type="entry name" value="ABC2_TM"/>
</dbReference>
<feature type="domain" description="ABC-2 type transporter transmembrane" evidence="9">
    <location>
        <begin position="206"/>
        <end position="335"/>
    </location>
</feature>
<evidence type="ECO:0000313" key="10">
    <source>
        <dbReference type="EMBL" id="KAF3837534.1"/>
    </source>
</evidence>
<keyword evidence="3" id="KW-0813">Transport</keyword>
<evidence type="ECO:0000256" key="4">
    <source>
        <dbReference type="ARBA" id="ARBA00022692"/>
    </source>
</evidence>
<sequence>MPASVSQEEKEQKVEKLIQELGLGRVADSRVGTQLIRGISGGERKRTNIGMELIIDPPVLFLDEPTTGLDASTANSPRYSIYRLFDSLTLLVHGKQGTPVSPTTTRLTSSWTSSTETPALRLWPEQQRRITEGKKSSSSSSRSRTITYKTGFFTQFRWVLKRTFQNLLLNPQTSIAQIAVTLFLALIVGFIFFGVKNDPSGLQNSHEYISGYYRVSVYFLCKMLSDIIALRTIPAVVFSCVSYFMIGLKPTVAAFFTFMFSVTMVAYTATAMALAISADQTVVAIANIFMTIACVFMMIFAGLLVNLPSIASWLAWLKYFSIPRYGLAALQINEFTGEEFLDNQGVDWSTWGLWQNHVALGVMTFCFLTIAYLKLRFIRKFT</sequence>
<protein>
    <recommendedName>
        <fullName evidence="12">ABC transporter domain-containing protein</fullName>
    </recommendedName>
</protein>
<proteinExistence type="inferred from homology"/>
<dbReference type="GO" id="GO:0005886">
    <property type="term" value="C:plasma membrane"/>
    <property type="evidence" value="ECO:0007669"/>
    <property type="project" value="TreeGrafter"/>
</dbReference>